<feature type="compositionally biased region" description="Polar residues" evidence="1">
    <location>
        <begin position="1"/>
        <end position="21"/>
    </location>
</feature>
<protein>
    <submittedName>
        <fullName evidence="3">Uncharacterized protein</fullName>
    </submittedName>
</protein>
<dbReference type="OrthoDB" id="10598594at2759"/>
<comment type="caution">
    <text evidence="3">The sequence shown here is derived from an EMBL/GenBank/DDBJ whole genome shotgun (WGS) entry which is preliminary data.</text>
</comment>
<dbReference type="EMBL" id="WNWR01000049">
    <property type="protein sequence ID" value="KAE9992744.1"/>
    <property type="molecule type" value="Genomic_DNA"/>
</dbReference>
<dbReference type="AlphaFoldDB" id="A0A8H3VP19"/>
<reference evidence="3 4" key="1">
    <citation type="submission" date="2019-07" db="EMBL/GenBank/DDBJ databases">
        <title>Venturia inaequalis Genome Resource.</title>
        <authorList>
            <person name="Lichtner F.J."/>
        </authorList>
    </citation>
    <scope>NUCLEOTIDE SEQUENCE [LARGE SCALE GENOMIC DNA]</scope>
    <source>
        <strain evidence="2">Bline_iso_100314</strain>
        <strain evidence="3 4">DMI_063113</strain>
    </source>
</reference>
<dbReference type="EMBL" id="WNWQ01000137">
    <property type="protein sequence ID" value="KAE9977178.1"/>
    <property type="molecule type" value="Genomic_DNA"/>
</dbReference>
<feature type="compositionally biased region" description="Polar residues" evidence="1">
    <location>
        <begin position="105"/>
        <end position="115"/>
    </location>
</feature>
<feature type="region of interest" description="Disordered" evidence="1">
    <location>
        <begin position="1"/>
        <end position="128"/>
    </location>
</feature>
<evidence type="ECO:0000313" key="4">
    <source>
        <dbReference type="Proteomes" id="UP000490939"/>
    </source>
</evidence>
<evidence type="ECO:0000256" key="1">
    <source>
        <dbReference type="SAM" id="MobiDB-lite"/>
    </source>
</evidence>
<feature type="compositionally biased region" description="Low complexity" evidence="1">
    <location>
        <begin position="22"/>
        <end position="56"/>
    </location>
</feature>
<sequence>MTSTNAQSQQEMASTNVQGSNAQSQQQAPKAQSQQQAPKAQSQQQAPKAQSQQQAPNNLDRQEVVDTAENTDGKKKAGKSSATDSNGIKARKELRQEEMAAATSVAASLSPSTRPRQPLRAPALYWKK</sequence>
<evidence type="ECO:0000313" key="3">
    <source>
        <dbReference type="EMBL" id="KAE9992744.1"/>
    </source>
</evidence>
<organism evidence="3 4">
    <name type="scientific">Venturia inaequalis</name>
    <name type="common">Apple scab fungus</name>
    <dbReference type="NCBI Taxonomy" id="5025"/>
    <lineage>
        <taxon>Eukaryota</taxon>
        <taxon>Fungi</taxon>
        <taxon>Dikarya</taxon>
        <taxon>Ascomycota</taxon>
        <taxon>Pezizomycotina</taxon>
        <taxon>Dothideomycetes</taxon>
        <taxon>Pleosporomycetidae</taxon>
        <taxon>Venturiales</taxon>
        <taxon>Venturiaceae</taxon>
        <taxon>Venturia</taxon>
    </lineage>
</organism>
<accession>A0A8H3VP19</accession>
<evidence type="ECO:0000313" key="2">
    <source>
        <dbReference type="EMBL" id="KAE9977178.1"/>
    </source>
</evidence>
<dbReference type="Proteomes" id="UP000490939">
    <property type="component" value="Unassembled WGS sequence"/>
</dbReference>
<proteinExistence type="predicted"/>
<gene>
    <name evidence="2" type="ORF">BLS_001586</name>
    <name evidence="3" type="ORF">EG327_007967</name>
</gene>
<name>A0A8H3VP19_VENIN</name>
<dbReference type="Proteomes" id="UP000433883">
    <property type="component" value="Unassembled WGS sequence"/>
</dbReference>
<keyword evidence="4" id="KW-1185">Reference proteome</keyword>